<dbReference type="Gene3D" id="3.40.50.2000">
    <property type="entry name" value="Glycogen Phosphorylase B"/>
    <property type="match status" value="2"/>
</dbReference>
<dbReference type="CDD" id="cd03801">
    <property type="entry name" value="GT4_PimA-like"/>
    <property type="match status" value="1"/>
</dbReference>
<dbReference type="InterPro" id="IPR001296">
    <property type="entry name" value="Glyco_trans_1"/>
</dbReference>
<evidence type="ECO:0000313" key="3">
    <source>
        <dbReference type="EMBL" id="TQM41267.1"/>
    </source>
</evidence>
<dbReference type="SUPFAM" id="SSF53756">
    <property type="entry name" value="UDP-Glycosyltransferase/glycogen phosphorylase"/>
    <property type="match status" value="1"/>
</dbReference>
<evidence type="ECO:0000259" key="1">
    <source>
        <dbReference type="Pfam" id="PF00534"/>
    </source>
</evidence>
<accession>A0A2H3KBT8</accession>
<dbReference type="OrthoDB" id="596635at2"/>
<feature type="domain" description="Glycosyl transferase family 1" evidence="1">
    <location>
        <begin position="193"/>
        <end position="354"/>
    </location>
</feature>
<evidence type="ECO:0000313" key="5">
    <source>
        <dbReference type="Proteomes" id="UP000320773"/>
    </source>
</evidence>
<gene>
    <name evidence="2" type="ORF">B0A77_07610</name>
    <name evidence="3" type="ORF">BC670_2212</name>
</gene>
<proteinExistence type="predicted"/>
<dbReference type="AlphaFoldDB" id="A0A2H3KBT8"/>
<dbReference type="RefSeq" id="WP_089080079.1">
    <property type="nucleotide sequence ID" value="NZ_PCMW01000040.1"/>
</dbReference>
<dbReference type="Pfam" id="PF00534">
    <property type="entry name" value="Glycos_transf_1"/>
    <property type="match status" value="1"/>
</dbReference>
<dbReference type="Proteomes" id="UP000220828">
    <property type="component" value="Unassembled WGS sequence"/>
</dbReference>
<evidence type="ECO:0000313" key="4">
    <source>
        <dbReference type="Proteomes" id="UP000220828"/>
    </source>
</evidence>
<dbReference type="EMBL" id="PCMW01000040">
    <property type="protein sequence ID" value="PDS24633.1"/>
    <property type="molecule type" value="Genomic_DNA"/>
</dbReference>
<keyword evidence="3" id="KW-0808">Transferase</keyword>
<dbReference type="EMBL" id="VFPJ01000001">
    <property type="protein sequence ID" value="TQM41267.1"/>
    <property type="molecule type" value="Genomic_DNA"/>
</dbReference>
<comment type="caution">
    <text evidence="2">The sequence shown here is derived from an EMBL/GenBank/DDBJ whole genome shotgun (WGS) entry which is preliminary data.</text>
</comment>
<protein>
    <submittedName>
        <fullName evidence="3">Glycosyltransferase involved in cell wall biosynthesis</fullName>
    </submittedName>
</protein>
<name>A0A2H3KBT8_9FLAO</name>
<dbReference type="PANTHER" id="PTHR12526">
    <property type="entry name" value="GLYCOSYLTRANSFERASE"/>
    <property type="match status" value="1"/>
</dbReference>
<reference evidence="2 4" key="1">
    <citation type="submission" date="2017-09" db="EMBL/GenBank/DDBJ databases">
        <title>Whole genomes of Flavobacteriaceae.</title>
        <authorList>
            <person name="Stine C."/>
            <person name="Li C."/>
            <person name="Tadesse D."/>
        </authorList>
    </citation>
    <scope>NUCLEOTIDE SEQUENCE [LARGE SCALE GENOMIC DNA]</scope>
    <source>
        <strain evidence="2 4">ATCC 35036</strain>
    </source>
</reference>
<dbReference type="PANTHER" id="PTHR12526:SF630">
    <property type="entry name" value="GLYCOSYLTRANSFERASE"/>
    <property type="match status" value="1"/>
</dbReference>
<evidence type="ECO:0000313" key="2">
    <source>
        <dbReference type="EMBL" id="PDS24633.1"/>
    </source>
</evidence>
<organism evidence="2 4">
    <name type="scientific">Flavobacterium branchiophilum</name>
    <dbReference type="NCBI Taxonomy" id="55197"/>
    <lineage>
        <taxon>Bacteria</taxon>
        <taxon>Pseudomonadati</taxon>
        <taxon>Bacteroidota</taxon>
        <taxon>Flavobacteriia</taxon>
        <taxon>Flavobacteriales</taxon>
        <taxon>Flavobacteriaceae</taxon>
        <taxon>Flavobacterium</taxon>
    </lineage>
</organism>
<reference evidence="3 5" key="2">
    <citation type="submission" date="2019-06" db="EMBL/GenBank/DDBJ databases">
        <title>Genomic Encyclopedia of Archaeal and Bacterial Type Strains, Phase II (KMG-II): from individual species to whole genera.</title>
        <authorList>
            <person name="Goeker M."/>
        </authorList>
    </citation>
    <scope>NUCLEOTIDE SEQUENCE [LARGE SCALE GENOMIC DNA]</scope>
    <source>
        <strain evidence="3 5">DSM 24789</strain>
    </source>
</reference>
<dbReference type="Proteomes" id="UP000320773">
    <property type="component" value="Unassembled WGS sequence"/>
</dbReference>
<sequence>MKKLFVFSSWDSSFFREQARLVTQEFEVEMLVFMPKSIREFFKYKNLIQFQHRISEEGMSVTSVSYLSFWFLPYFIQEMIENYYFKKLNARLHVDKNAIIHVNTIYEAGFWANQFHKKTGVPYIIHEQQKFILSYRTKRSMNLIHEVIRNAHKMLVSSHDQARQLLTHGYQFEFEILGNYVDERLFFPIDKPESDVFKIITIGAFTYFKDQKTIFKTLKVLDGIAFDKKIEFHYFGINGWGVNHTETVKKLVQEFDYQNVEVFLYPENHSRASIAQKFQEADMFILSSLMEGMCVSLMEALGSGLPVCTTQCGGVDELIDEENGKVFQIRDFQSMAAFIEKIIKKDIVYDRKRIAEKLIDGFGNVAYKAKLLHYYLDMIK</sequence>
<dbReference type="GO" id="GO:0016757">
    <property type="term" value="F:glycosyltransferase activity"/>
    <property type="evidence" value="ECO:0007669"/>
    <property type="project" value="InterPro"/>
</dbReference>